<dbReference type="Proteomes" id="UP000288246">
    <property type="component" value="Unassembled WGS sequence"/>
</dbReference>
<sequence>MTSGWTRIPLEGASAGTVDVDVLVDGTRLTTCSATVPTVPGDGDGVEE</sequence>
<dbReference type="AlphaFoldDB" id="A0A401UXK0"/>
<comment type="caution">
    <text evidence="1">The sequence shown here is derived from an EMBL/GenBank/DDBJ whole genome shotgun (WGS) entry which is preliminary data.</text>
</comment>
<reference evidence="1 2" key="1">
    <citation type="submission" date="2018-11" db="EMBL/GenBank/DDBJ databases">
        <title>Draft genome sequence of Cellulomonas takizawaensis strain TKZ-21.</title>
        <authorList>
            <person name="Yamamura H."/>
            <person name="Hayashi T."/>
            <person name="Hamada M."/>
            <person name="Serisawa Y."/>
            <person name="Matsuyama K."/>
            <person name="Nakagawa Y."/>
            <person name="Otoguro M."/>
            <person name="Yanagida F."/>
            <person name="Hayakawa M."/>
        </authorList>
    </citation>
    <scope>NUCLEOTIDE SEQUENCE [LARGE SCALE GENOMIC DNA]</scope>
    <source>
        <strain evidence="1 2">TKZ-21</strain>
    </source>
</reference>
<organism evidence="1 2">
    <name type="scientific">Cellulomonas algicola</name>
    <dbReference type="NCBI Taxonomy" id="2071633"/>
    <lineage>
        <taxon>Bacteria</taxon>
        <taxon>Bacillati</taxon>
        <taxon>Actinomycetota</taxon>
        <taxon>Actinomycetes</taxon>
        <taxon>Micrococcales</taxon>
        <taxon>Cellulomonadaceae</taxon>
        <taxon>Cellulomonas</taxon>
    </lineage>
</organism>
<accession>A0A401UXK0</accession>
<dbReference type="RefSeq" id="WP_235843352.1">
    <property type="nucleotide sequence ID" value="NZ_BHYL01000067.1"/>
</dbReference>
<evidence type="ECO:0000313" key="2">
    <source>
        <dbReference type="Proteomes" id="UP000288246"/>
    </source>
</evidence>
<gene>
    <name evidence="1" type="ORF">CTKZ_09810</name>
</gene>
<evidence type="ECO:0000313" key="1">
    <source>
        <dbReference type="EMBL" id="GCD19419.1"/>
    </source>
</evidence>
<proteinExistence type="predicted"/>
<protein>
    <submittedName>
        <fullName evidence="1">Uncharacterized protein</fullName>
    </submittedName>
</protein>
<keyword evidence="2" id="KW-1185">Reference proteome</keyword>
<name>A0A401UXK0_9CELL</name>
<dbReference type="EMBL" id="BHYL01000067">
    <property type="protein sequence ID" value="GCD19419.1"/>
    <property type="molecule type" value="Genomic_DNA"/>
</dbReference>